<keyword evidence="1" id="KW-0472">Membrane</keyword>
<reference evidence="2 3" key="1">
    <citation type="journal article" date="2023" name="Plants (Basel)">
        <title>Bridging the Gap: Combining Genomics and Transcriptomics Approaches to Understand Stylosanthes scabra, an Orphan Legume from the Brazilian Caatinga.</title>
        <authorList>
            <person name="Ferreira-Neto J.R.C."/>
            <person name="da Silva M.D."/>
            <person name="Binneck E."/>
            <person name="de Melo N.F."/>
            <person name="da Silva R.H."/>
            <person name="de Melo A.L.T.M."/>
            <person name="Pandolfi V."/>
            <person name="Bustamante F.O."/>
            <person name="Brasileiro-Vidal A.C."/>
            <person name="Benko-Iseppon A.M."/>
        </authorList>
    </citation>
    <scope>NUCLEOTIDE SEQUENCE [LARGE SCALE GENOMIC DNA]</scope>
    <source>
        <tissue evidence="2">Leaves</tissue>
    </source>
</reference>
<gene>
    <name evidence="2" type="ORF">PIB30_004971</name>
</gene>
<dbReference type="Proteomes" id="UP001341840">
    <property type="component" value="Unassembled WGS sequence"/>
</dbReference>
<protein>
    <submittedName>
        <fullName evidence="2">Uncharacterized protein</fullName>
    </submittedName>
</protein>
<keyword evidence="1" id="KW-1133">Transmembrane helix</keyword>
<keyword evidence="3" id="KW-1185">Reference proteome</keyword>
<keyword evidence="1" id="KW-0812">Transmembrane</keyword>
<sequence length="220" mass="24509">MFTQTTPSSSTSPQLCGLDIETEALEPELDVENAYAEQKRCRGSTPIIHKLVIATMASLPITLYSFTLQICNFHRLLVLILPEICTIFLLSPTLVSLSHRSCPADLRFHTDTLALRLRLHRLTHCFPQHFAFSTTTLFHLKPSSPPAGSLLTSPLSLCVHFFLGSNSCPSYLLAVAAPLHISGASCRPIHPGLFKPQIFEEDLPFLKRGKKKKKMEGERE</sequence>
<evidence type="ECO:0000313" key="2">
    <source>
        <dbReference type="EMBL" id="MED6191892.1"/>
    </source>
</evidence>
<feature type="transmembrane region" description="Helical" evidence="1">
    <location>
        <begin position="76"/>
        <end position="97"/>
    </location>
</feature>
<comment type="caution">
    <text evidence="2">The sequence shown here is derived from an EMBL/GenBank/DDBJ whole genome shotgun (WGS) entry which is preliminary data.</text>
</comment>
<organism evidence="2 3">
    <name type="scientific">Stylosanthes scabra</name>
    <dbReference type="NCBI Taxonomy" id="79078"/>
    <lineage>
        <taxon>Eukaryota</taxon>
        <taxon>Viridiplantae</taxon>
        <taxon>Streptophyta</taxon>
        <taxon>Embryophyta</taxon>
        <taxon>Tracheophyta</taxon>
        <taxon>Spermatophyta</taxon>
        <taxon>Magnoliopsida</taxon>
        <taxon>eudicotyledons</taxon>
        <taxon>Gunneridae</taxon>
        <taxon>Pentapetalae</taxon>
        <taxon>rosids</taxon>
        <taxon>fabids</taxon>
        <taxon>Fabales</taxon>
        <taxon>Fabaceae</taxon>
        <taxon>Papilionoideae</taxon>
        <taxon>50 kb inversion clade</taxon>
        <taxon>dalbergioids sensu lato</taxon>
        <taxon>Dalbergieae</taxon>
        <taxon>Pterocarpus clade</taxon>
        <taxon>Stylosanthes</taxon>
    </lineage>
</organism>
<evidence type="ECO:0000313" key="3">
    <source>
        <dbReference type="Proteomes" id="UP001341840"/>
    </source>
</evidence>
<accession>A0ABU6X2N6</accession>
<dbReference type="EMBL" id="JASCZI010211458">
    <property type="protein sequence ID" value="MED6191892.1"/>
    <property type="molecule type" value="Genomic_DNA"/>
</dbReference>
<evidence type="ECO:0000256" key="1">
    <source>
        <dbReference type="SAM" id="Phobius"/>
    </source>
</evidence>
<feature type="transmembrane region" description="Helical" evidence="1">
    <location>
        <begin position="47"/>
        <end position="70"/>
    </location>
</feature>
<name>A0ABU6X2N6_9FABA</name>
<proteinExistence type="predicted"/>